<dbReference type="PIRSF" id="PIRSF039032">
    <property type="entry name" value="HigB-2"/>
    <property type="match status" value="1"/>
</dbReference>
<organism evidence="1 2">
    <name type="scientific">Pelistega suis</name>
    <dbReference type="NCBI Taxonomy" id="1631957"/>
    <lineage>
        <taxon>Bacteria</taxon>
        <taxon>Pseudomonadati</taxon>
        <taxon>Pseudomonadota</taxon>
        <taxon>Betaproteobacteria</taxon>
        <taxon>Burkholderiales</taxon>
        <taxon>Alcaligenaceae</taxon>
        <taxon>Pelistega</taxon>
    </lineage>
</organism>
<dbReference type="AlphaFoldDB" id="A0A849P823"/>
<dbReference type="EMBL" id="JABGBN010000006">
    <property type="protein sequence ID" value="NOL52143.1"/>
    <property type="molecule type" value="Genomic_DNA"/>
</dbReference>
<accession>A0A849P823</accession>
<proteinExistence type="predicted"/>
<evidence type="ECO:0000313" key="1">
    <source>
        <dbReference type="EMBL" id="NOL52143.1"/>
    </source>
</evidence>
<protein>
    <submittedName>
        <fullName evidence="1">Transcriptional regulator</fullName>
    </submittedName>
</protein>
<sequence length="102" mass="12083">MTVQETPIFIKSVKDKWSDEEREEFINWISVNYLLGDVMPGYGGLRKVRWKSQSKGKRSGTRVIYFNKLNDGKVVLLIAYQKSEFDNLSENFLKRLREEMMK</sequence>
<dbReference type="InterPro" id="IPR009387">
    <property type="entry name" value="HigB-2"/>
</dbReference>
<comment type="caution">
    <text evidence="1">The sequence shown here is derived from an EMBL/GenBank/DDBJ whole genome shotgun (WGS) entry which is preliminary data.</text>
</comment>
<reference evidence="1 2" key="1">
    <citation type="submission" date="2020-05" db="EMBL/GenBank/DDBJ databases">
        <authorList>
            <person name="Niu N."/>
        </authorList>
    </citation>
    <scope>NUCLEOTIDE SEQUENCE [LARGE SCALE GENOMIC DNA]</scope>
    <source>
        <strain evidence="1 2">3340-03</strain>
    </source>
</reference>
<gene>
    <name evidence="1" type="ORF">HKX39_08200</name>
</gene>
<evidence type="ECO:0000313" key="2">
    <source>
        <dbReference type="Proteomes" id="UP000537862"/>
    </source>
</evidence>
<dbReference type="Proteomes" id="UP000537862">
    <property type="component" value="Unassembled WGS sequence"/>
</dbReference>
<name>A0A849P823_9BURK</name>
<keyword evidence="2" id="KW-1185">Reference proteome</keyword>